<dbReference type="EMBL" id="LNQE01000200">
    <property type="protein sequence ID" value="KUG28614.1"/>
    <property type="molecule type" value="Genomic_DNA"/>
</dbReference>
<gene>
    <name evidence="1" type="ORF">ASZ90_001522</name>
</gene>
<comment type="caution">
    <text evidence="1">The sequence shown here is derived from an EMBL/GenBank/DDBJ whole genome shotgun (WGS) entry which is preliminary data.</text>
</comment>
<sequence length="214" mass="22577">MKSVLCFMVALGLVVAAGTAHAFSFSEEAQRDARESQVKAAQIYANLSTPCRESLRGKKIAVLIAERHSGKLQTGGGHGLLHQEFNRQLAAMGLNTVSQSQINAQIAAAEMRAILNNDPDAAIAASGRMGASFFLNGIISSRSGKNMMVNANEVAVTIQLTLTDGRGRVISSQTISAESWAGQDVLGVALELVRDNAGPAVAQLYADYCSRAGR</sequence>
<dbReference type="AlphaFoldDB" id="A0A0W8G683"/>
<protein>
    <recommendedName>
        <fullName evidence="2">Lipoprotein</fullName>
    </recommendedName>
</protein>
<evidence type="ECO:0008006" key="2">
    <source>
        <dbReference type="Google" id="ProtNLM"/>
    </source>
</evidence>
<evidence type="ECO:0000313" key="1">
    <source>
        <dbReference type="EMBL" id="KUG28614.1"/>
    </source>
</evidence>
<proteinExistence type="predicted"/>
<name>A0A0W8G683_9ZZZZ</name>
<organism evidence="1">
    <name type="scientific">hydrocarbon metagenome</name>
    <dbReference type="NCBI Taxonomy" id="938273"/>
    <lineage>
        <taxon>unclassified sequences</taxon>
        <taxon>metagenomes</taxon>
        <taxon>ecological metagenomes</taxon>
    </lineage>
</organism>
<reference evidence="1" key="1">
    <citation type="journal article" date="2015" name="Proc. Natl. Acad. Sci. U.S.A.">
        <title>Networks of energetic and metabolic interactions define dynamics in microbial communities.</title>
        <authorList>
            <person name="Embree M."/>
            <person name="Liu J.K."/>
            <person name="Al-Bassam M.M."/>
            <person name="Zengler K."/>
        </authorList>
    </citation>
    <scope>NUCLEOTIDE SEQUENCE</scope>
</reference>
<accession>A0A0W8G683</accession>